<evidence type="ECO:0000313" key="3">
    <source>
        <dbReference type="EMBL" id="KPI36006.1"/>
    </source>
</evidence>
<keyword evidence="4" id="KW-1185">Reference proteome</keyword>
<dbReference type="STRING" id="1664694.A0A0N1GYR5"/>
<gene>
    <name evidence="3" type="ORF">AB675_1627</name>
</gene>
<sequence>MDPFSAFAGLGLACNIIQLVEVAIKLAKECKEISATGSTRDILTTTELSDLVTKISNASSTFLPITSPGNAIDTQIQECATRSLQAASDLGTLARDITHRKDKTERTLMEKGFRSLRNRSKIEAQRRKLVELQSTLQTSLLNGIRGDIRDSGALTAVQLTAVNTSIDAVIDGNKAATAQLLHAIEDIRKLYRIELAQMSQSINAQTMSTQKAITTHLASVDNHISASEAIVIDQLKVLNLDDRQRHALERLYNILYYDSMHERENSIRARVNDYGETAKWLFGDFGSVGGQDSQGHPIMNDMQGHRRHAVYKSFETWIRTGSGIWFVEGKPGCGKSSLMSFIRQNLEEGGRARRLVSEWAEGKPCRILSFFFFRPATSRLDRSFEGVWRSLCAQLLSMDESLVQHVLDDSRTPQGIRAATSKDRIAKPIWRSDDFRSWFNYMLSQTSGCVIILLDGLDEFQEFEGGDEGHGALLATIQTLSTDHSHVKLICSSRPVEPFKSAFRTNSSFRLQDVNDTDISKFTFSTLHGTQAFEFARDVANRANGIFLWAHIVAHDLAKAARRGAGRIELTERLDHCPVEMRDLFRHMVARQDHFYRSKPLPILYLIDICTQLPRGAQRGITLFELLLLTCGDYSVDKLLKPMRNAFSEDFVGAITTRAAGFADEVVDRCGGLVIVRPCTFNPTTTLSYAFNHFVRRSKSDHQSLWTLLDQEVTFVHRTAHDFLLEEGASFLSLSAASMKRSYGLALLALASIGFMSLDDTCFADTENVNVSDMLSDFISGLNYALQDPDRTDECCAIADLCVQRLATRLPLKDFGRQKLRWWPRDIHIEPPTCSALPLDVQIAVKICWPDVRIVRHWLLPRIQRVEGTLKPVAAAYAFVCISEQQALESLFDLLALTNPCTILSLTDVENEDASRQTQDHPFWEHFFAYGIFSLLAEDSLRARALETARSYFNQGVGEHETCTRRIMMRREGNYRSLRIGPTPSSTKISG</sequence>
<keyword evidence="1" id="KW-0677">Repeat</keyword>
<dbReference type="InterPro" id="IPR056884">
    <property type="entry name" value="NPHP3-like_N"/>
</dbReference>
<dbReference type="VEuPathDB" id="FungiDB:AB675_1627"/>
<organism evidence="3 4">
    <name type="scientific">Cyphellophora attinorum</name>
    <dbReference type="NCBI Taxonomy" id="1664694"/>
    <lineage>
        <taxon>Eukaryota</taxon>
        <taxon>Fungi</taxon>
        <taxon>Dikarya</taxon>
        <taxon>Ascomycota</taxon>
        <taxon>Pezizomycotina</taxon>
        <taxon>Eurotiomycetes</taxon>
        <taxon>Chaetothyriomycetidae</taxon>
        <taxon>Chaetothyriales</taxon>
        <taxon>Cyphellophoraceae</taxon>
        <taxon>Cyphellophora</taxon>
    </lineage>
</organism>
<dbReference type="PANTHER" id="PTHR10039">
    <property type="entry name" value="AMELOGENIN"/>
    <property type="match status" value="1"/>
</dbReference>
<dbReference type="RefSeq" id="XP_017995969.1">
    <property type="nucleotide sequence ID" value="XM_018141530.1"/>
</dbReference>
<accession>A0A0N1GYR5</accession>
<dbReference type="AlphaFoldDB" id="A0A0N1GYR5"/>
<feature type="domain" description="Nephrocystin 3-like N-terminal" evidence="2">
    <location>
        <begin position="312"/>
        <end position="494"/>
    </location>
</feature>
<dbReference type="EMBL" id="LFJN01000034">
    <property type="protein sequence ID" value="KPI36006.1"/>
    <property type="molecule type" value="Genomic_DNA"/>
</dbReference>
<name>A0A0N1GYR5_9EURO</name>
<dbReference type="GeneID" id="28733410"/>
<dbReference type="Pfam" id="PF24883">
    <property type="entry name" value="NPHP3_N"/>
    <property type="match status" value="1"/>
</dbReference>
<dbReference type="Gene3D" id="3.40.50.300">
    <property type="entry name" value="P-loop containing nucleotide triphosphate hydrolases"/>
    <property type="match status" value="1"/>
</dbReference>
<dbReference type="OrthoDB" id="443402at2759"/>
<reference evidence="3 4" key="1">
    <citation type="submission" date="2015-06" db="EMBL/GenBank/DDBJ databases">
        <title>Draft genome of the ant-associated black yeast Phialophora attae CBS 131958.</title>
        <authorList>
            <person name="Moreno L.F."/>
            <person name="Stielow B.J."/>
            <person name="de Hoog S."/>
            <person name="Vicente V.A."/>
            <person name="Weiss V.A."/>
            <person name="de Vries M."/>
            <person name="Cruz L.M."/>
            <person name="Souza E.M."/>
        </authorList>
    </citation>
    <scope>NUCLEOTIDE SEQUENCE [LARGE SCALE GENOMIC DNA]</scope>
    <source>
        <strain evidence="3 4">CBS 131958</strain>
    </source>
</reference>
<comment type="caution">
    <text evidence="3">The sequence shown here is derived from an EMBL/GenBank/DDBJ whole genome shotgun (WGS) entry which is preliminary data.</text>
</comment>
<dbReference type="SUPFAM" id="SSF52540">
    <property type="entry name" value="P-loop containing nucleoside triphosphate hydrolases"/>
    <property type="match status" value="1"/>
</dbReference>
<evidence type="ECO:0000256" key="1">
    <source>
        <dbReference type="ARBA" id="ARBA00022737"/>
    </source>
</evidence>
<proteinExistence type="predicted"/>
<evidence type="ECO:0000313" key="4">
    <source>
        <dbReference type="Proteomes" id="UP000038010"/>
    </source>
</evidence>
<dbReference type="PANTHER" id="PTHR10039:SF5">
    <property type="entry name" value="NACHT DOMAIN-CONTAINING PROTEIN"/>
    <property type="match status" value="1"/>
</dbReference>
<dbReference type="Proteomes" id="UP000038010">
    <property type="component" value="Unassembled WGS sequence"/>
</dbReference>
<evidence type="ECO:0000259" key="2">
    <source>
        <dbReference type="Pfam" id="PF24883"/>
    </source>
</evidence>
<protein>
    <recommendedName>
        <fullName evidence="2">Nephrocystin 3-like N-terminal domain-containing protein</fullName>
    </recommendedName>
</protein>
<dbReference type="InterPro" id="IPR027417">
    <property type="entry name" value="P-loop_NTPase"/>
</dbReference>